<dbReference type="PANTHER" id="PTHR43798">
    <property type="entry name" value="MONOACYLGLYCEROL LIPASE"/>
    <property type="match status" value="1"/>
</dbReference>
<evidence type="ECO:0000313" key="5">
    <source>
        <dbReference type="Proteomes" id="UP000272400"/>
    </source>
</evidence>
<keyword evidence="2" id="KW-0812">Transmembrane</keyword>
<keyword evidence="2" id="KW-1133">Transmembrane helix</keyword>
<dbReference type="Proteomes" id="UP000272400">
    <property type="component" value="Unassembled WGS sequence"/>
</dbReference>
<organism evidence="4 5">
    <name type="scientific">Actinocorallia herbida</name>
    <dbReference type="NCBI Taxonomy" id="58109"/>
    <lineage>
        <taxon>Bacteria</taxon>
        <taxon>Bacillati</taxon>
        <taxon>Actinomycetota</taxon>
        <taxon>Actinomycetes</taxon>
        <taxon>Streptosporangiales</taxon>
        <taxon>Thermomonosporaceae</taxon>
        <taxon>Actinocorallia</taxon>
    </lineage>
</organism>
<dbReference type="GO" id="GO:0016020">
    <property type="term" value="C:membrane"/>
    <property type="evidence" value="ECO:0007669"/>
    <property type="project" value="TreeGrafter"/>
</dbReference>
<dbReference type="PANTHER" id="PTHR43798:SF33">
    <property type="entry name" value="HYDROLASE, PUTATIVE (AFU_ORTHOLOGUE AFUA_2G14860)-RELATED"/>
    <property type="match status" value="1"/>
</dbReference>
<feature type="compositionally biased region" description="Basic and acidic residues" evidence="1">
    <location>
        <begin position="1"/>
        <end position="15"/>
    </location>
</feature>
<dbReference type="GO" id="GO:0003824">
    <property type="term" value="F:catalytic activity"/>
    <property type="evidence" value="ECO:0007669"/>
    <property type="project" value="UniProtKB-ARBA"/>
</dbReference>
<dbReference type="InterPro" id="IPR029058">
    <property type="entry name" value="AB_hydrolase_fold"/>
</dbReference>
<evidence type="ECO:0000313" key="4">
    <source>
        <dbReference type="EMBL" id="ROO85421.1"/>
    </source>
</evidence>
<dbReference type="Gene3D" id="3.40.50.1820">
    <property type="entry name" value="alpha/beta hydrolase"/>
    <property type="match status" value="1"/>
</dbReference>
<dbReference type="AlphaFoldDB" id="A0A3N1CVU5"/>
<feature type="region of interest" description="Disordered" evidence="1">
    <location>
        <begin position="1"/>
        <end position="23"/>
    </location>
</feature>
<comment type="caution">
    <text evidence="4">The sequence shown here is derived from an EMBL/GenBank/DDBJ whole genome shotgun (WGS) entry which is preliminary data.</text>
</comment>
<evidence type="ECO:0000259" key="3">
    <source>
        <dbReference type="Pfam" id="PF12697"/>
    </source>
</evidence>
<name>A0A3N1CVU5_9ACTN</name>
<proteinExistence type="predicted"/>
<evidence type="ECO:0000256" key="1">
    <source>
        <dbReference type="SAM" id="MobiDB-lite"/>
    </source>
</evidence>
<dbReference type="EMBL" id="RJKE01000001">
    <property type="protein sequence ID" value="ROO85421.1"/>
    <property type="molecule type" value="Genomic_DNA"/>
</dbReference>
<keyword evidence="2" id="KW-0472">Membrane</keyword>
<keyword evidence="5" id="KW-1185">Reference proteome</keyword>
<reference evidence="4 5" key="1">
    <citation type="submission" date="2018-11" db="EMBL/GenBank/DDBJ databases">
        <title>Sequencing the genomes of 1000 actinobacteria strains.</title>
        <authorList>
            <person name="Klenk H.-P."/>
        </authorList>
    </citation>
    <scope>NUCLEOTIDE SEQUENCE [LARGE SCALE GENOMIC DNA]</scope>
    <source>
        <strain evidence="4 5">DSM 44254</strain>
    </source>
</reference>
<evidence type="ECO:0000256" key="2">
    <source>
        <dbReference type="SAM" id="Phobius"/>
    </source>
</evidence>
<dbReference type="SUPFAM" id="SSF53474">
    <property type="entry name" value="alpha/beta-Hydrolases"/>
    <property type="match status" value="1"/>
</dbReference>
<accession>A0A3N1CVU5</accession>
<dbReference type="Pfam" id="PF12697">
    <property type="entry name" value="Abhydrolase_6"/>
    <property type="match status" value="1"/>
</dbReference>
<protein>
    <submittedName>
        <fullName evidence="4">Pimeloyl-ACP methyl ester carboxylesterase</fullName>
    </submittedName>
</protein>
<sequence length="337" mass="35944">MAGIGRGDEPVEETRPGGGRRRRRALRITAGAVAGAVVAVAFALRAPSPVGHWNSAEGRADFLAAYDRAMAAMPRPAATLDVPTDFGFVRVYRYAGAAGRAEPLVLLPGRASASPVWADNMPSLLRIGDVYTLDLLGEPGRSVQDAPITSAADQAAWLDQVLERLPEHAFHVVGLSIGGWAAVHLALRAPRRVATLTLIDPVYTFSDIPFATALRAIPAAVPWLPKSWRDSFTSYTAGGAAVTDVPVAAMIESGMRNHTRRLPQPALLPEKDLRRLTMPVLAILAGDSVMHDPATSRTVAERALPHATVKLYPHASHALNGEHPAELATDLTTFLIP</sequence>
<feature type="domain" description="AB hydrolase-1" evidence="3">
    <location>
        <begin position="104"/>
        <end position="328"/>
    </location>
</feature>
<gene>
    <name evidence="4" type="ORF">EDD29_2965</name>
</gene>
<dbReference type="InterPro" id="IPR000073">
    <property type="entry name" value="AB_hydrolase_1"/>
</dbReference>
<dbReference type="InterPro" id="IPR050266">
    <property type="entry name" value="AB_hydrolase_sf"/>
</dbReference>
<feature type="transmembrane region" description="Helical" evidence="2">
    <location>
        <begin position="25"/>
        <end position="44"/>
    </location>
</feature>